<organism evidence="8 9">
    <name type="scientific">candidate division WOR-1 bacterium RIFOXYC2_FULL_41_25</name>
    <dbReference type="NCBI Taxonomy" id="1802586"/>
    <lineage>
        <taxon>Bacteria</taxon>
        <taxon>Bacillati</taxon>
        <taxon>Saganbacteria</taxon>
    </lineage>
</organism>
<dbReference type="GO" id="GO:0003998">
    <property type="term" value="F:acylphosphatase activity"/>
    <property type="evidence" value="ECO:0007669"/>
    <property type="project" value="UniProtKB-EC"/>
</dbReference>
<dbReference type="PANTHER" id="PTHR47268">
    <property type="entry name" value="ACYLPHOSPHATASE"/>
    <property type="match status" value="1"/>
</dbReference>
<dbReference type="EC" id="3.6.1.7" evidence="2 5"/>
<feature type="active site" evidence="5">
    <location>
        <position position="18"/>
    </location>
</feature>
<dbReference type="InterPro" id="IPR020456">
    <property type="entry name" value="Acylphosphatase"/>
</dbReference>
<feature type="active site" evidence="5">
    <location>
        <position position="36"/>
    </location>
</feature>
<evidence type="ECO:0000256" key="1">
    <source>
        <dbReference type="ARBA" id="ARBA00005614"/>
    </source>
</evidence>
<dbReference type="PANTHER" id="PTHR47268:SF4">
    <property type="entry name" value="ACYLPHOSPHATASE"/>
    <property type="match status" value="1"/>
</dbReference>
<evidence type="ECO:0000313" key="9">
    <source>
        <dbReference type="Proteomes" id="UP000177309"/>
    </source>
</evidence>
<evidence type="ECO:0000256" key="2">
    <source>
        <dbReference type="ARBA" id="ARBA00012150"/>
    </source>
</evidence>
<evidence type="ECO:0000256" key="6">
    <source>
        <dbReference type="RuleBase" id="RU004168"/>
    </source>
</evidence>
<dbReference type="Pfam" id="PF00708">
    <property type="entry name" value="Acylphosphatase"/>
    <property type="match status" value="1"/>
</dbReference>
<name>A0A1F4TME3_UNCSA</name>
<dbReference type="Gene3D" id="3.30.70.100">
    <property type="match status" value="1"/>
</dbReference>
<evidence type="ECO:0000256" key="3">
    <source>
        <dbReference type="ARBA" id="ARBA00015991"/>
    </source>
</evidence>
<keyword evidence="5" id="KW-0378">Hydrolase</keyword>
<protein>
    <recommendedName>
        <fullName evidence="3 5">acylphosphatase</fullName>
        <ecNumber evidence="2 5">3.6.1.7</ecNumber>
    </recommendedName>
</protein>
<evidence type="ECO:0000256" key="4">
    <source>
        <dbReference type="ARBA" id="ARBA00047645"/>
    </source>
</evidence>
<dbReference type="EMBL" id="MEUI01000026">
    <property type="protein sequence ID" value="OGC33888.1"/>
    <property type="molecule type" value="Genomic_DNA"/>
</dbReference>
<feature type="domain" description="Acylphosphatase-like" evidence="7">
    <location>
        <begin position="3"/>
        <end position="89"/>
    </location>
</feature>
<accession>A0A1F4TME3</accession>
<dbReference type="InterPro" id="IPR001792">
    <property type="entry name" value="Acylphosphatase-like_dom"/>
</dbReference>
<comment type="catalytic activity">
    <reaction evidence="4 5">
        <text>an acyl phosphate + H2O = a carboxylate + phosphate + H(+)</text>
        <dbReference type="Rhea" id="RHEA:14965"/>
        <dbReference type="ChEBI" id="CHEBI:15377"/>
        <dbReference type="ChEBI" id="CHEBI:15378"/>
        <dbReference type="ChEBI" id="CHEBI:29067"/>
        <dbReference type="ChEBI" id="CHEBI:43474"/>
        <dbReference type="ChEBI" id="CHEBI:59918"/>
        <dbReference type="EC" id="3.6.1.7"/>
    </reaction>
</comment>
<dbReference type="SUPFAM" id="SSF54975">
    <property type="entry name" value="Acylphosphatase/BLUF domain-like"/>
    <property type="match status" value="1"/>
</dbReference>
<evidence type="ECO:0000313" key="8">
    <source>
        <dbReference type="EMBL" id="OGC33888.1"/>
    </source>
</evidence>
<evidence type="ECO:0000259" key="7">
    <source>
        <dbReference type="PROSITE" id="PS51160"/>
    </source>
</evidence>
<reference evidence="8 9" key="1">
    <citation type="journal article" date="2016" name="Nat. Commun.">
        <title>Thousands of microbial genomes shed light on interconnected biogeochemical processes in an aquifer system.</title>
        <authorList>
            <person name="Anantharaman K."/>
            <person name="Brown C.T."/>
            <person name="Hug L.A."/>
            <person name="Sharon I."/>
            <person name="Castelle C.J."/>
            <person name="Probst A.J."/>
            <person name="Thomas B.C."/>
            <person name="Singh A."/>
            <person name="Wilkins M.J."/>
            <person name="Karaoz U."/>
            <person name="Brodie E.L."/>
            <person name="Williams K.H."/>
            <person name="Hubbard S.S."/>
            <person name="Banfield J.F."/>
        </authorList>
    </citation>
    <scope>NUCLEOTIDE SEQUENCE [LARGE SCALE GENOMIC DNA]</scope>
</reference>
<dbReference type="Proteomes" id="UP000177309">
    <property type="component" value="Unassembled WGS sequence"/>
</dbReference>
<comment type="caution">
    <text evidence="8">The sequence shown here is derived from an EMBL/GenBank/DDBJ whole genome shotgun (WGS) entry which is preliminary data.</text>
</comment>
<proteinExistence type="inferred from homology"/>
<sequence>MKRAHVIYSGNVQGVGFRYTAVNCARGFAVTGWVQNTADRKVELIAEGQEIEIKNFLADLKSQMSSFIRDEQISWEPATGEFGGFKINF</sequence>
<comment type="similarity">
    <text evidence="1 6">Belongs to the acylphosphatase family.</text>
</comment>
<gene>
    <name evidence="8" type="ORF">A2462_01285</name>
</gene>
<evidence type="ECO:0000256" key="5">
    <source>
        <dbReference type="PROSITE-ProRule" id="PRU00520"/>
    </source>
</evidence>
<dbReference type="InterPro" id="IPR036046">
    <property type="entry name" value="Acylphosphatase-like_dom_sf"/>
</dbReference>
<dbReference type="AlphaFoldDB" id="A0A1F4TME3"/>
<dbReference type="PROSITE" id="PS51160">
    <property type="entry name" value="ACYLPHOSPHATASE_3"/>
    <property type="match status" value="1"/>
</dbReference>